<protein>
    <recommendedName>
        <fullName evidence="3">Fe2OG dioxygenase domain-containing protein</fullName>
    </recommendedName>
</protein>
<keyword evidence="2" id="KW-1185">Reference proteome</keyword>
<evidence type="ECO:0008006" key="3">
    <source>
        <dbReference type="Google" id="ProtNLM"/>
    </source>
</evidence>
<proteinExistence type="predicted"/>
<evidence type="ECO:0000313" key="1">
    <source>
        <dbReference type="EMBL" id="GMI35403.1"/>
    </source>
</evidence>
<comment type="caution">
    <text evidence="1">The sequence shown here is derived from an EMBL/GenBank/DDBJ whole genome shotgun (WGS) entry which is preliminary data.</text>
</comment>
<accession>A0ABQ6MYV1</accession>
<dbReference type="Proteomes" id="UP001165060">
    <property type="component" value="Unassembled WGS sequence"/>
</dbReference>
<gene>
    <name evidence="1" type="ORF">TeGR_g15207</name>
</gene>
<organism evidence="1 2">
    <name type="scientific">Tetraparma gracilis</name>
    <dbReference type="NCBI Taxonomy" id="2962635"/>
    <lineage>
        <taxon>Eukaryota</taxon>
        <taxon>Sar</taxon>
        <taxon>Stramenopiles</taxon>
        <taxon>Ochrophyta</taxon>
        <taxon>Bolidophyceae</taxon>
        <taxon>Parmales</taxon>
        <taxon>Triparmaceae</taxon>
        <taxon>Tetraparma</taxon>
    </lineage>
</organism>
<dbReference type="Gene3D" id="2.60.120.620">
    <property type="entry name" value="q2cbj1_9rhob like domain"/>
    <property type="match status" value="1"/>
</dbReference>
<sequence>MFRTASSRRTAATLCASLSAFTSYHYYLFLQSTSTPPDPRERLAIARLPSLAAAQRTPVLRIPGFLSAPECDALLSLSQTPPVSSEAGSFSRDAFGVRHASTLLEAPWRTAYLHSSPSFCTKHLPPLLARVRAAVAERCYARGSPLLAALPGGAPALAGLGARTVEVHESVGGGGLVDERHFDGGSIFTVDILLTSDFTGGRFATLEIDEDGKEELVEQEFNKGDLIIFLSHKYHTVKKVTGGRRATFVMELWETDEQRTCPHRCCQRYGECTYSKADVLMDRMLGAVDE</sequence>
<evidence type="ECO:0000313" key="2">
    <source>
        <dbReference type="Proteomes" id="UP001165060"/>
    </source>
</evidence>
<reference evidence="1 2" key="1">
    <citation type="journal article" date="2023" name="Commun. Biol.">
        <title>Genome analysis of Parmales, the sister group of diatoms, reveals the evolutionary specialization of diatoms from phago-mixotrophs to photoautotrophs.</title>
        <authorList>
            <person name="Ban H."/>
            <person name="Sato S."/>
            <person name="Yoshikawa S."/>
            <person name="Yamada K."/>
            <person name="Nakamura Y."/>
            <person name="Ichinomiya M."/>
            <person name="Sato N."/>
            <person name="Blanc-Mathieu R."/>
            <person name="Endo H."/>
            <person name="Kuwata A."/>
            <person name="Ogata H."/>
        </authorList>
    </citation>
    <scope>NUCLEOTIDE SEQUENCE [LARGE SCALE GENOMIC DNA]</scope>
</reference>
<name>A0ABQ6MYV1_9STRA</name>
<dbReference type="EMBL" id="BRYB01000687">
    <property type="protein sequence ID" value="GMI35403.1"/>
    <property type="molecule type" value="Genomic_DNA"/>
</dbReference>